<dbReference type="RefSeq" id="WP_098458140.1">
    <property type="nucleotide sequence ID" value="NZ_PDJH01000001.1"/>
</dbReference>
<protein>
    <submittedName>
        <fullName evidence="2">LGFP repeat-containing protein</fullName>
    </submittedName>
</protein>
<gene>
    <name evidence="2" type="ORF">ATL41_1773</name>
</gene>
<dbReference type="InterPro" id="IPR013207">
    <property type="entry name" value="LGFP"/>
</dbReference>
<proteinExistence type="predicted"/>
<evidence type="ECO:0000256" key="1">
    <source>
        <dbReference type="SAM" id="MobiDB-lite"/>
    </source>
</evidence>
<dbReference type="Proteomes" id="UP000221394">
    <property type="component" value="Unassembled WGS sequence"/>
</dbReference>
<name>A0A2A9EFM0_9MICO</name>
<dbReference type="AlphaFoldDB" id="A0A2A9EFM0"/>
<sequence>MNEHPVSSPPAQAPDQGRRRRQRPLGLLVALLVAVGTAIVPGSGATVAEAAKDPNTITKTPLGNFDPGNLITDEVFFTGSALSAGQVQAFLKSKVAKCAATDGPKCLKDFTTTTKSVPKNAYCKAYKGAKNEKASAIIAKVGKACGVSPKVLLVLLQKEQSLVTSTAPTQRQYDFATGFACPDDGGCNPENAGFFNQVYGAARQFQRYAVAKDVYSWRPAGKVHEIQYHPNTSCGTQTVLIKNKATAGLYYYTPYVPNAAALKDLNGNGDLSNKNTPNCSSFGNRNFWRGFTEWFGSTSIAVTGTVQKAWLANGGLDGTFGKQTKSQVCSKNGRYCVQTFAGGTLASNKTTGIAMPKGAVRTAWVKQKSQKGALGWPAAAVSCRKKDDTCVQRFTGGYVAQGRSTGTRVVSGGIAKAWKASKTRNGALKMPRANAKCTKAGTRCTQKFQGGYATAHSKYGNRAVVGKIATRWAKAKLNKGSLGWPTKNQKCSKVKGGKACYQYFSGGAIASHPRYGTRALTGKIGKAWVKTQKAGKSIGWPTGGRKCTTKKGVKTCTQKFTKGKITYKGKGAAKVVRSKR</sequence>
<accession>A0A2A9EFM0</accession>
<evidence type="ECO:0000313" key="3">
    <source>
        <dbReference type="Proteomes" id="UP000221394"/>
    </source>
</evidence>
<comment type="caution">
    <text evidence="2">The sequence shown here is derived from an EMBL/GenBank/DDBJ whole genome shotgun (WGS) entry which is preliminary data.</text>
</comment>
<keyword evidence="3" id="KW-1185">Reference proteome</keyword>
<dbReference type="EMBL" id="PDJH01000001">
    <property type="protein sequence ID" value="PFG37029.1"/>
    <property type="molecule type" value="Genomic_DNA"/>
</dbReference>
<organism evidence="2 3">
    <name type="scientific">Flavimobilis soli</name>
    <dbReference type="NCBI Taxonomy" id="442709"/>
    <lineage>
        <taxon>Bacteria</taxon>
        <taxon>Bacillati</taxon>
        <taxon>Actinomycetota</taxon>
        <taxon>Actinomycetes</taxon>
        <taxon>Micrococcales</taxon>
        <taxon>Jonesiaceae</taxon>
        <taxon>Flavimobilis</taxon>
    </lineage>
</organism>
<feature type="region of interest" description="Disordered" evidence="1">
    <location>
        <begin position="1"/>
        <end position="20"/>
    </location>
</feature>
<reference evidence="2 3" key="1">
    <citation type="submission" date="2017-10" db="EMBL/GenBank/DDBJ databases">
        <title>Sequencing the genomes of 1000 actinobacteria strains.</title>
        <authorList>
            <person name="Klenk H.-P."/>
        </authorList>
    </citation>
    <scope>NUCLEOTIDE SEQUENCE [LARGE SCALE GENOMIC DNA]</scope>
    <source>
        <strain evidence="2 3">DSM 21574</strain>
    </source>
</reference>
<dbReference type="Pfam" id="PF08310">
    <property type="entry name" value="LGFP"/>
    <property type="match status" value="3"/>
</dbReference>
<dbReference type="OrthoDB" id="9764271at2"/>
<evidence type="ECO:0000313" key="2">
    <source>
        <dbReference type="EMBL" id="PFG37029.1"/>
    </source>
</evidence>